<reference evidence="9" key="2">
    <citation type="submission" date="2023-06" db="EMBL/GenBank/DDBJ databases">
        <title>Pangenomics reveal diversification of enzyme families and niche specialization in globally abundant SAR202 bacteria.</title>
        <authorList>
            <person name="Saw J.H.W."/>
        </authorList>
    </citation>
    <scope>NUCLEOTIDE SEQUENCE [LARGE SCALE GENOMIC DNA]</scope>
    <source>
        <strain evidence="9">JH1073</strain>
    </source>
</reference>
<feature type="transmembrane region" description="Helical" evidence="6">
    <location>
        <begin position="393"/>
        <end position="410"/>
    </location>
</feature>
<feature type="transmembrane region" description="Helical" evidence="6">
    <location>
        <begin position="332"/>
        <end position="355"/>
    </location>
</feature>
<dbReference type="InterPro" id="IPR050545">
    <property type="entry name" value="Mycobact_MmpL"/>
</dbReference>
<feature type="transmembrane region" description="Helical" evidence="6">
    <location>
        <begin position="608"/>
        <end position="628"/>
    </location>
</feature>
<feature type="domain" description="SSD" evidence="7">
    <location>
        <begin position="228"/>
        <end position="357"/>
    </location>
</feature>
<protein>
    <submittedName>
        <fullName evidence="8">MMPL family transporter</fullName>
    </submittedName>
</protein>
<evidence type="ECO:0000256" key="5">
    <source>
        <dbReference type="ARBA" id="ARBA00023136"/>
    </source>
</evidence>
<keyword evidence="3 6" id="KW-0812">Transmembrane</keyword>
<dbReference type="PANTHER" id="PTHR33406">
    <property type="entry name" value="MEMBRANE PROTEIN MJ1562-RELATED"/>
    <property type="match status" value="1"/>
</dbReference>
<dbReference type="GO" id="GO:0005886">
    <property type="term" value="C:plasma membrane"/>
    <property type="evidence" value="ECO:0007669"/>
    <property type="project" value="UniProtKB-SubCell"/>
</dbReference>
<sequence>MKKQSGAMMRISVEGIASFSGRRPWWVVAGWVLALVAAGALASTMLESALEGGQGPTQVLEYQEAQTLINERFGEIDGAGQQQDVDETGPPSSSEFVLIVSEGPKPGEAAFDEFLAEFGDEIDHAQEEHEVEILIGSFSDYEGQVSQDGTTLLTSVNVHEGSASEFEPLLHVAEEFTRDGYEVYFIGNESIQHVFGELAESDLVTGETIGIAVAIIILAMVFGAVVAAFIPIILAIAAIFTGIGITAIVGQVVELNEFVPNILTMMGLAVGIDYALFILSRYKEERERGREKQDAIEAAGGSAGRAVVFSGLTVVLALLGMLIIPVREFQAFGAGAIIVVFVAVIVGITLLPALIGILGDKVYAVRAPLPLTGGLFIVGAVALTLTAGFGPDVIMVSAGVMLILVVLTVIRKVTNNKWSFGLGTESVTDPDAESGLWNTLTVSVMRRPYMSLIAASVVLLFLAYFYLDLEKGTSGISVLPDEIPAKKGFQTLDEKFGFGSDAPALVAIDGDVGSEPIASALTKLETLIADDAGLQAAQVRIEPSVNLASFTSNIPGDPQNQTALTTIRRLRGELIPEAFAGIPEGSYEAFVGGSSAEVVDSVKVTDEYLPIVFASVLSLSFILLLLAFRSLTISIASILMNLLSVGAAYGLVVLVFQKGFLIDVFGFEQVDQIEFWLPLFMFSILFGLSMDYHVFMLSRIKERYDETGLASESVAFGLRKTASIITGAALIMVAVFGGFALGDIAFFQSMGFGLGAAVLLDATIVRSLLVPSVMRILGQSAWYLPSWLEWIPNISIEGQSPAAASSEKAAEPAPAD</sequence>
<evidence type="ECO:0000256" key="2">
    <source>
        <dbReference type="ARBA" id="ARBA00022475"/>
    </source>
</evidence>
<dbReference type="EMBL" id="CP046147">
    <property type="protein sequence ID" value="WFG39641.1"/>
    <property type="molecule type" value="Genomic_DNA"/>
</dbReference>
<feature type="transmembrane region" description="Helical" evidence="6">
    <location>
        <begin position="747"/>
        <end position="769"/>
    </location>
</feature>
<feature type="transmembrane region" description="Helical" evidence="6">
    <location>
        <begin position="722"/>
        <end position="741"/>
    </location>
</feature>
<feature type="transmembrane region" description="Helical" evidence="6">
    <location>
        <begin position="258"/>
        <end position="282"/>
    </location>
</feature>
<dbReference type="InterPro" id="IPR000731">
    <property type="entry name" value="SSD"/>
</dbReference>
<feature type="transmembrane region" description="Helical" evidence="6">
    <location>
        <begin position="635"/>
        <end position="656"/>
    </location>
</feature>
<reference evidence="8 9" key="1">
    <citation type="submission" date="2019-11" db="EMBL/GenBank/DDBJ databases">
        <authorList>
            <person name="Cho J.-C."/>
        </authorList>
    </citation>
    <scope>NUCLEOTIDE SEQUENCE [LARGE SCALE GENOMIC DNA]</scope>
    <source>
        <strain evidence="8 9">JH1073</strain>
    </source>
</reference>
<name>A0AAJ5ZGM9_9CHLR</name>
<gene>
    <name evidence="8" type="ORF">GKO48_08420</name>
</gene>
<evidence type="ECO:0000256" key="3">
    <source>
        <dbReference type="ARBA" id="ARBA00022692"/>
    </source>
</evidence>
<feature type="transmembrane region" description="Helical" evidence="6">
    <location>
        <begin position="303"/>
        <end position="326"/>
    </location>
</feature>
<feature type="transmembrane region" description="Helical" evidence="6">
    <location>
        <begin position="449"/>
        <end position="467"/>
    </location>
</feature>
<dbReference type="Proteomes" id="UP001219901">
    <property type="component" value="Chromosome"/>
</dbReference>
<keyword evidence="2" id="KW-1003">Cell membrane</keyword>
<accession>A0AAJ5ZGM9</accession>
<dbReference type="AlphaFoldDB" id="A0AAJ5ZGM9"/>
<evidence type="ECO:0000313" key="9">
    <source>
        <dbReference type="Proteomes" id="UP001219901"/>
    </source>
</evidence>
<keyword evidence="4 6" id="KW-1133">Transmembrane helix</keyword>
<feature type="transmembrane region" description="Helical" evidence="6">
    <location>
        <begin position="209"/>
        <end position="227"/>
    </location>
</feature>
<feature type="transmembrane region" description="Helical" evidence="6">
    <location>
        <begin position="676"/>
        <end position="695"/>
    </location>
</feature>
<organism evidence="8 9">
    <name type="scientific">Candidatus Lucifugimonas marina</name>
    <dbReference type="NCBI Taxonomy" id="3038979"/>
    <lineage>
        <taxon>Bacteria</taxon>
        <taxon>Bacillati</taxon>
        <taxon>Chloroflexota</taxon>
        <taxon>Dehalococcoidia</taxon>
        <taxon>SAR202 cluster</taxon>
        <taxon>Candidatus Lucifugimonadales</taxon>
        <taxon>Candidatus Lucifugimonadaceae</taxon>
        <taxon>Candidatus Lucifugimonas</taxon>
    </lineage>
</organism>
<dbReference type="Gene3D" id="1.20.1640.10">
    <property type="entry name" value="Multidrug efflux transporter AcrB transmembrane domain"/>
    <property type="match status" value="2"/>
</dbReference>
<evidence type="ECO:0000256" key="6">
    <source>
        <dbReference type="SAM" id="Phobius"/>
    </source>
</evidence>
<dbReference type="InterPro" id="IPR004869">
    <property type="entry name" value="MMPL_dom"/>
</dbReference>
<evidence type="ECO:0000256" key="4">
    <source>
        <dbReference type="ARBA" id="ARBA00022989"/>
    </source>
</evidence>
<keyword evidence="9" id="KW-1185">Reference proteome</keyword>
<dbReference type="PANTHER" id="PTHR33406:SF13">
    <property type="entry name" value="MEMBRANE PROTEIN YDFJ"/>
    <property type="match status" value="1"/>
</dbReference>
<evidence type="ECO:0000259" key="7">
    <source>
        <dbReference type="PROSITE" id="PS50156"/>
    </source>
</evidence>
<feature type="transmembrane region" description="Helical" evidence="6">
    <location>
        <begin position="232"/>
        <end position="252"/>
    </location>
</feature>
<evidence type="ECO:0000256" key="1">
    <source>
        <dbReference type="ARBA" id="ARBA00004651"/>
    </source>
</evidence>
<dbReference type="PROSITE" id="PS50156">
    <property type="entry name" value="SSD"/>
    <property type="match status" value="1"/>
</dbReference>
<comment type="subcellular location">
    <subcellularLocation>
        <location evidence="1">Cell membrane</location>
        <topology evidence="1">Multi-pass membrane protein</topology>
    </subcellularLocation>
</comment>
<proteinExistence type="predicted"/>
<keyword evidence="5 6" id="KW-0472">Membrane</keyword>
<dbReference type="SUPFAM" id="SSF82866">
    <property type="entry name" value="Multidrug efflux transporter AcrB transmembrane domain"/>
    <property type="match status" value="2"/>
</dbReference>
<evidence type="ECO:0000313" key="8">
    <source>
        <dbReference type="EMBL" id="WFG39641.1"/>
    </source>
</evidence>
<dbReference type="Pfam" id="PF03176">
    <property type="entry name" value="MMPL"/>
    <property type="match status" value="2"/>
</dbReference>
<feature type="transmembrane region" description="Helical" evidence="6">
    <location>
        <begin position="367"/>
        <end position="387"/>
    </location>
</feature>